<protein>
    <submittedName>
        <fullName evidence="1">Putative alpha/beta superfamily hydrolase</fullName>
    </submittedName>
</protein>
<dbReference type="Proteomes" id="UP000521313">
    <property type="component" value="Unassembled WGS sequence"/>
</dbReference>
<dbReference type="PANTHER" id="PTHR48098:SF6">
    <property type="entry name" value="FERRI-BACILLIBACTIN ESTERASE BESA"/>
    <property type="match status" value="1"/>
</dbReference>
<dbReference type="RefSeq" id="WP_183376575.1">
    <property type="nucleotide sequence ID" value="NZ_JACHHD010000017.1"/>
</dbReference>
<sequence>MIQKVQVEITPLHTQRKLHIYLPNNYYESQERYPVMYMFDGHNLFDDRDATYGKSWGLQKFLDQYDKPFILIGLECNHEGNERLNEFSPYTFSTPGLGNIYGKGDLLMRWMAEELKTWVDQRYRTYPNRECTGLGGSSMGGLMALYGVIRYNSFFSKAACLSPAVFGCYDLLMADLKKSDISPDTRVYMSLGSEEISKDFFLKQLQAYDQSFVDALNDRQASAVFHLVHGGGHNEASWEKENRIYFDYLWRR</sequence>
<proteinExistence type="predicted"/>
<dbReference type="InterPro" id="IPR000801">
    <property type="entry name" value="Esterase-like"/>
</dbReference>
<dbReference type="SUPFAM" id="SSF53474">
    <property type="entry name" value="alpha/beta-Hydrolases"/>
    <property type="match status" value="1"/>
</dbReference>
<name>A0A7W8FZ50_9FIRM</name>
<keyword evidence="1" id="KW-0378">Hydrolase</keyword>
<reference evidence="1 2" key="1">
    <citation type="submission" date="2020-08" db="EMBL/GenBank/DDBJ databases">
        <title>Genomic Encyclopedia of Type Strains, Phase IV (KMG-IV): sequencing the most valuable type-strain genomes for metagenomic binning, comparative biology and taxonomic classification.</title>
        <authorList>
            <person name="Goeker M."/>
        </authorList>
    </citation>
    <scope>NUCLEOTIDE SEQUENCE [LARGE SCALE GENOMIC DNA]</scope>
    <source>
        <strain evidence="1 2">DSM 26963</strain>
    </source>
</reference>
<dbReference type="EMBL" id="JACHHD010000017">
    <property type="protein sequence ID" value="MBB5185530.1"/>
    <property type="molecule type" value="Genomic_DNA"/>
</dbReference>
<dbReference type="GO" id="GO:0016787">
    <property type="term" value="F:hydrolase activity"/>
    <property type="evidence" value="ECO:0007669"/>
    <property type="project" value="UniProtKB-KW"/>
</dbReference>
<accession>A0A7W8FZ50</accession>
<dbReference type="InterPro" id="IPR029058">
    <property type="entry name" value="AB_hydrolase_fold"/>
</dbReference>
<evidence type="ECO:0000313" key="2">
    <source>
        <dbReference type="Proteomes" id="UP000521313"/>
    </source>
</evidence>
<dbReference type="Pfam" id="PF00756">
    <property type="entry name" value="Esterase"/>
    <property type="match status" value="1"/>
</dbReference>
<evidence type="ECO:0000313" key="1">
    <source>
        <dbReference type="EMBL" id="MBB5185530.1"/>
    </source>
</evidence>
<comment type="caution">
    <text evidence="1">The sequence shown here is derived from an EMBL/GenBank/DDBJ whole genome shotgun (WGS) entry which is preliminary data.</text>
</comment>
<dbReference type="AlphaFoldDB" id="A0A7W8FZ50"/>
<dbReference type="PANTHER" id="PTHR48098">
    <property type="entry name" value="ENTEROCHELIN ESTERASE-RELATED"/>
    <property type="match status" value="1"/>
</dbReference>
<gene>
    <name evidence="1" type="ORF">HNQ43_001594</name>
</gene>
<dbReference type="Gene3D" id="3.40.50.1820">
    <property type="entry name" value="alpha/beta hydrolase"/>
    <property type="match status" value="1"/>
</dbReference>
<organism evidence="1 2">
    <name type="scientific">Faecalicoccus acidiformans</name>
    <dbReference type="NCBI Taxonomy" id="915173"/>
    <lineage>
        <taxon>Bacteria</taxon>
        <taxon>Bacillati</taxon>
        <taxon>Bacillota</taxon>
        <taxon>Erysipelotrichia</taxon>
        <taxon>Erysipelotrichales</taxon>
        <taxon>Erysipelotrichaceae</taxon>
        <taxon>Faecalicoccus</taxon>
    </lineage>
</organism>
<dbReference type="InterPro" id="IPR050583">
    <property type="entry name" value="Mycobacterial_A85_antigen"/>
</dbReference>